<proteinExistence type="inferred from homology"/>
<feature type="transmembrane region" description="Helical" evidence="8">
    <location>
        <begin position="21"/>
        <end position="46"/>
    </location>
</feature>
<gene>
    <name evidence="9" type="ORF">HMPREF3182_00326</name>
</gene>
<dbReference type="Proteomes" id="UP000070160">
    <property type="component" value="Unassembled WGS sequence"/>
</dbReference>
<evidence type="ECO:0000256" key="8">
    <source>
        <dbReference type="SAM" id="Phobius"/>
    </source>
</evidence>
<dbReference type="GO" id="GO:0046872">
    <property type="term" value="F:metal ion binding"/>
    <property type="evidence" value="ECO:0007669"/>
    <property type="project" value="UniProtKB-KW"/>
</dbReference>
<feature type="transmembrane region" description="Helical" evidence="8">
    <location>
        <begin position="204"/>
        <end position="228"/>
    </location>
</feature>
<name>A0A134CKK7_9FIRM</name>
<dbReference type="NCBIfam" id="TIGR01065">
    <property type="entry name" value="hlyIII"/>
    <property type="match status" value="1"/>
</dbReference>
<feature type="binding site" evidence="7">
    <location>
        <position position="76"/>
    </location>
    <ligand>
        <name>Zn(2+)</name>
        <dbReference type="ChEBI" id="CHEBI:29105"/>
    </ligand>
</feature>
<comment type="similarity">
    <text evidence="2">Belongs to the UPF0073 (Hly-III) family.</text>
</comment>
<comment type="caution">
    <text evidence="9">The sequence shown here is derived from an EMBL/GenBank/DDBJ whole genome shotgun (WGS) entry which is preliminary data.</text>
</comment>
<dbReference type="AlphaFoldDB" id="A0A134CKK7"/>
<feature type="binding site" evidence="7">
    <location>
        <position position="203"/>
    </location>
    <ligand>
        <name>Zn(2+)</name>
        <dbReference type="ChEBI" id="CHEBI:29105"/>
    </ligand>
</feature>
<evidence type="ECO:0000313" key="10">
    <source>
        <dbReference type="Proteomes" id="UP000070160"/>
    </source>
</evidence>
<dbReference type="InterPro" id="IPR004254">
    <property type="entry name" value="AdipoR/HlyIII-related"/>
</dbReference>
<keyword evidence="6 8" id="KW-0472">Membrane</keyword>
<evidence type="ECO:0000256" key="2">
    <source>
        <dbReference type="ARBA" id="ARBA00008488"/>
    </source>
</evidence>
<keyword evidence="7" id="KW-0479">Metal-binding</keyword>
<reference evidence="10" key="1">
    <citation type="submission" date="2016-01" db="EMBL/GenBank/DDBJ databases">
        <authorList>
            <person name="Mitreva M."/>
            <person name="Pepin K.H."/>
            <person name="Mihindukulasuriya K.A."/>
            <person name="Fulton R."/>
            <person name="Fronick C."/>
            <person name="O'Laughlin M."/>
            <person name="Miner T."/>
            <person name="Herter B."/>
            <person name="Rosa B.A."/>
            <person name="Cordes M."/>
            <person name="Tomlinson C."/>
            <person name="Wollam A."/>
            <person name="Palsikar V.B."/>
            <person name="Mardis E.R."/>
            <person name="Wilson R.K."/>
        </authorList>
    </citation>
    <scope>NUCLEOTIDE SEQUENCE [LARGE SCALE GENOMIC DNA]</scope>
    <source>
        <strain evidence="10">KA00182</strain>
    </source>
</reference>
<evidence type="ECO:0000256" key="1">
    <source>
        <dbReference type="ARBA" id="ARBA00004651"/>
    </source>
</evidence>
<keyword evidence="5 8" id="KW-1133">Transmembrane helix</keyword>
<feature type="binding site" evidence="7">
    <location>
        <position position="199"/>
    </location>
    <ligand>
        <name>Zn(2+)</name>
        <dbReference type="ChEBI" id="CHEBI:29105"/>
    </ligand>
</feature>
<comment type="subcellular location">
    <subcellularLocation>
        <location evidence="1">Cell membrane</location>
        <topology evidence="1">Multi-pass membrane protein</topology>
    </subcellularLocation>
</comment>
<dbReference type="PANTHER" id="PTHR20855:SF3">
    <property type="entry name" value="LD03007P"/>
    <property type="match status" value="1"/>
</dbReference>
<evidence type="ECO:0000256" key="4">
    <source>
        <dbReference type="ARBA" id="ARBA00022692"/>
    </source>
</evidence>
<evidence type="ECO:0000313" key="9">
    <source>
        <dbReference type="EMBL" id="KXB92664.1"/>
    </source>
</evidence>
<dbReference type="Pfam" id="PF03006">
    <property type="entry name" value="HlyIII"/>
    <property type="match status" value="1"/>
</dbReference>
<evidence type="ECO:0000256" key="6">
    <source>
        <dbReference type="ARBA" id="ARBA00023136"/>
    </source>
</evidence>
<keyword evidence="10" id="KW-1185">Reference proteome</keyword>
<evidence type="ECO:0000256" key="3">
    <source>
        <dbReference type="ARBA" id="ARBA00022475"/>
    </source>
</evidence>
<feature type="transmembrane region" description="Helical" evidence="8">
    <location>
        <begin position="145"/>
        <end position="166"/>
    </location>
</feature>
<evidence type="ECO:0000256" key="5">
    <source>
        <dbReference type="ARBA" id="ARBA00022989"/>
    </source>
</evidence>
<keyword evidence="7" id="KW-0862">Zinc</keyword>
<accession>A0A134CKK7</accession>
<organism evidence="9 10">
    <name type="scientific">Megasphaera hutchinsoni</name>
    <dbReference type="NCBI Taxonomy" id="1588748"/>
    <lineage>
        <taxon>Bacteria</taxon>
        <taxon>Bacillati</taxon>
        <taxon>Bacillota</taxon>
        <taxon>Negativicutes</taxon>
        <taxon>Veillonellales</taxon>
        <taxon>Veillonellaceae</taxon>
        <taxon>Megasphaera</taxon>
    </lineage>
</organism>
<dbReference type="EMBL" id="LSDT01000008">
    <property type="protein sequence ID" value="KXB92664.1"/>
    <property type="molecule type" value="Genomic_DNA"/>
</dbReference>
<dbReference type="PANTHER" id="PTHR20855">
    <property type="entry name" value="ADIPOR/PROGESTIN RECEPTOR-RELATED"/>
    <property type="match status" value="1"/>
</dbReference>
<feature type="transmembrane region" description="Helical" evidence="8">
    <location>
        <begin position="90"/>
        <end position="109"/>
    </location>
</feature>
<dbReference type="GO" id="GO:0005886">
    <property type="term" value="C:plasma membrane"/>
    <property type="evidence" value="ECO:0007669"/>
    <property type="project" value="UniProtKB-SubCell"/>
</dbReference>
<evidence type="ECO:0000256" key="7">
    <source>
        <dbReference type="PIRSR" id="PIRSR604254-1"/>
    </source>
</evidence>
<feature type="transmembrane region" description="Helical" evidence="8">
    <location>
        <begin position="52"/>
        <end position="69"/>
    </location>
</feature>
<dbReference type="STRING" id="1588748.HMPREF3182_00326"/>
<dbReference type="InterPro" id="IPR005744">
    <property type="entry name" value="Hy-lIII"/>
</dbReference>
<feature type="transmembrane region" description="Helical" evidence="8">
    <location>
        <begin position="115"/>
        <end position="133"/>
    </location>
</feature>
<dbReference type="GO" id="GO:0140911">
    <property type="term" value="F:pore-forming activity"/>
    <property type="evidence" value="ECO:0007669"/>
    <property type="project" value="InterPro"/>
</dbReference>
<feature type="transmembrane region" description="Helical" evidence="8">
    <location>
        <begin position="172"/>
        <end position="192"/>
    </location>
</feature>
<keyword evidence="4 8" id="KW-0812">Transmembrane</keyword>
<keyword evidence="3" id="KW-1003">Cell membrane</keyword>
<protein>
    <submittedName>
        <fullName evidence="9">Channel protein, hemolysin III family</fullName>
    </submittedName>
</protein>
<sequence>MNTICIKGDLYMKTRDIIEEIFNAITHGLGIILSIIGLVLMLHQVITHNKDSLYILSAIIYGLSLIFMYSMSTFYHSFFCLPTVSRIFKILDHAAIYILIAGTDTPVLLTVLRHYHGLAIAIIIWIVALIGVLWQCFNVHKFKKLATLCYVLMGWLLVGTLPILWIHLSPQAVIWLLVGGLWYTLGAIFYLWKKLPFQHLIWHFFVLGGSICHFYAMYHYVLLASPILL</sequence>
<dbReference type="PATRIC" id="fig|1588748.3.peg.316"/>